<dbReference type="EMBL" id="JBIMZQ010000013">
    <property type="protein sequence ID" value="KAL3667698.1"/>
    <property type="molecule type" value="Genomic_DNA"/>
</dbReference>
<dbReference type="Gene3D" id="1.10.238.10">
    <property type="entry name" value="EF-hand"/>
    <property type="match status" value="1"/>
</dbReference>
<name>A0ABD3FLB6_9STRA</name>
<evidence type="ECO:0000256" key="1">
    <source>
        <dbReference type="SAM" id="MobiDB-lite"/>
    </source>
</evidence>
<evidence type="ECO:0000313" key="2">
    <source>
        <dbReference type="EMBL" id="KAL3667698.1"/>
    </source>
</evidence>
<dbReference type="AlphaFoldDB" id="A0ABD3FLB6"/>
<keyword evidence="3" id="KW-1185">Reference proteome</keyword>
<dbReference type="Proteomes" id="UP001632037">
    <property type="component" value="Unassembled WGS sequence"/>
</dbReference>
<organism evidence="2 3">
    <name type="scientific">Phytophthora oleae</name>
    <dbReference type="NCBI Taxonomy" id="2107226"/>
    <lineage>
        <taxon>Eukaryota</taxon>
        <taxon>Sar</taxon>
        <taxon>Stramenopiles</taxon>
        <taxon>Oomycota</taxon>
        <taxon>Peronosporomycetes</taxon>
        <taxon>Peronosporales</taxon>
        <taxon>Peronosporaceae</taxon>
        <taxon>Phytophthora</taxon>
    </lineage>
</organism>
<reference evidence="2 3" key="1">
    <citation type="submission" date="2024-09" db="EMBL/GenBank/DDBJ databases">
        <title>Genome sequencing and assembly of Phytophthora oleae, isolate VK10A, causative agent of rot of olive drupes.</title>
        <authorList>
            <person name="Conti Taguali S."/>
            <person name="Riolo M."/>
            <person name="La Spada F."/>
            <person name="Cacciola S.O."/>
            <person name="Dionisio G."/>
        </authorList>
    </citation>
    <scope>NUCLEOTIDE SEQUENCE [LARGE SCALE GENOMIC DNA]</scope>
    <source>
        <strain evidence="2 3">VK10A</strain>
    </source>
</reference>
<sequence>MDRISKAPLPKGKKWLKGGSNSSLLRHPSGAITIAPLIPVSARSHLRSAPKLTPQLHWNLTNSALKVLSNFQVGQLYELFKFYDSSTAGDELPSINSSRFLEILRDAKLLSDNTGSSSAQTNELQVDSVERIFAQAVMGKLRTFLDADGQPALTFSLFCGALMNCAMLLAPSLHPEKALRQFIPLLMETSVGYQVAIGNGLISHIPVNGERSMWTPEDSYSGNQYDEDSEQDFRDLLPFQQVIADCEDDMVAEELKQENLVQSYKVPDRLVASFQPDTLALISRKFRTFDVFDRGTVPRQEVFALLSSLGRCTDLPDPYAIVARLSTFEVPPVQPANSSGDSGFEELSLTQLLQLIEVTREAKRHSATAQLSAIKVRMDRAATVARGSIEAASSFLQLSTEENGDVADVPALRKVSGHSKRGSSKTIANYGDRGRRPSVMTLKPRKTTLPGNTTANSLMHSLSNKVQKGESKTQLAAIPSRKKTLHQRSSSTISIKFDPSITETSDIQGDCDPIQSHRTGRESDCNNDNAEQDERLADIITVQVYEPASTSNMKTIRIFLLLGGEHDGAICYTMSLLFATREIMETEGIYYTTAPNETTRSTPVLPTQNSLSNALRMLKKRVLVKLDEGYKQRPVNQLKLVDDLLRTLRDREPHFHSPVTRTSRDRPTTVPCQAELRLLTLSSMKNRCRSIVSAPSSDHFRSVLRKSSKLQPQSALPSNYRDLFTNWGLSQSENDTWIYNLNAASPLKSFYSDNQEKSARNGHISPLQFPPIKGNS</sequence>
<proteinExistence type="predicted"/>
<feature type="region of interest" description="Disordered" evidence="1">
    <location>
        <begin position="415"/>
        <end position="491"/>
    </location>
</feature>
<accession>A0ABD3FLB6</accession>
<feature type="region of interest" description="Disordered" evidence="1">
    <location>
        <begin position="504"/>
        <end position="528"/>
    </location>
</feature>
<protein>
    <recommendedName>
        <fullName evidence="4">EF-hand domain-containing protein</fullName>
    </recommendedName>
</protein>
<evidence type="ECO:0000313" key="3">
    <source>
        <dbReference type="Proteomes" id="UP001632037"/>
    </source>
</evidence>
<evidence type="ECO:0008006" key="4">
    <source>
        <dbReference type="Google" id="ProtNLM"/>
    </source>
</evidence>
<gene>
    <name evidence="2" type="ORF">V7S43_007251</name>
</gene>
<feature type="compositionally biased region" description="Polar residues" evidence="1">
    <location>
        <begin position="449"/>
        <end position="466"/>
    </location>
</feature>
<comment type="caution">
    <text evidence="2">The sequence shown here is derived from an EMBL/GenBank/DDBJ whole genome shotgun (WGS) entry which is preliminary data.</text>
</comment>